<feature type="domain" description="ABC transporter" evidence="4">
    <location>
        <begin position="7"/>
        <end position="242"/>
    </location>
</feature>
<dbReference type="EMBL" id="JBBMQS010000006">
    <property type="protein sequence ID" value="MEM5498137.1"/>
    <property type="molecule type" value="Genomic_DNA"/>
</dbReference>
<dbReference type="InterPro" id="IPR003593">
    <property type="entry name" value="AAA+_ATPase"/>
</dbReference>
<evidence type="ECO:0000259" key="4">
    <source>
        <dbReference type="PROSITE" id="PS50893"/>
    </source>
</evidence>
<reference evidence="5 6" key="1">
    <citation type="submission" date="2024-03" db="EMBL/GenBank/DDBJ databases">
        <title>Community enrichment and isolation of bacterial strains for fucoidan degradation.</title>
        <authorList>
            <person name="Sichert A."/>
        </authorList>
    </citation>
    <scope>NUCLEOTIDE SEQUENCE [LARGE SCALE GENOMIC DNA]</scope>
    <source>
        <strain evidence="5 6">AS12</strain>
    </source>
</reference>
<dbReference type="CDD" id="cd03214">
    <property type="entry name" value="ABC_Iron-Siderophores_B12_Hemin"/>
    <property type="match status" value="1"/>
</dbReference>
<sequence>MPNSANLQAKQLSYQIAHKSILSDINLSLERGKVLGVLGPNGAGKTSLLKMLSGQTASKEQVDWRGKSLEEYSPLERARQIAVVNQLNESVFALSLQQIVRMGWLPHKTLLSRETEQDHQHLAASIAKVGLSEKTHQTFSSLSGGEQQRGLIARALVQKAALIVLDEPVNHLDIYYQHQVLKLLRSLAHQQQMTVVMSLHDINLASSYCDHLCLLNDGKMIAQGPVESVLKATTLEHVFKIPCRIRRDEVTQNLRVDFYPSDEQEYPPQPEVTQQSNVHSSEASNKVHKKVSSKKGNSI</sequence>
<keyword evidence="1" id="KW-0547">Nucleotide-binding</keyword>
<dbReference type="GO" id="GO:0005524">
    <property type="term" value="F:ATP binding"/>
    <property type="evidence" value="ECO:0007669"/>
    <property type="project" value="UniProtKB-KW"/>
</dbReference>
<gene>
    <name evidence="5" type="ORF">WNY77_12075</name>
</gene>
<name>A0ABU9SW73_9ALTE</name>
<dbReference type="Proteomes" id="UP001461163">
    <property type="component" value="Unassembled WGS sequence"/>
</dbReference>
<dbReference type="SMART" id="SM00382">
    <property type="entry name" value="AAA"/>
    <property type="match status" value="1"/>
</dbReference>
<evidence type="ECO:0000313" key="5">
    <source>
        <dbReference type="EMBL" id="MEM5498137.1"/>
    </source>
</evidence>
<organism evidence="5 6">
    <name type="scientific">Paraglaciecola mesophila</name>
    <dbReference type="NCBI Taxonomy" id="197222"/>
    <lineage>
        <taxon>Bacteria</taxon>
        <taxon>Pseudomonadati</taxon>
        <taxon>Pseudomonadota</taxon>
        <taxon>Gammaproteobacteria</taxon>
        <taxon>Alteromonadales</taxon>
        <taxon>Alteromonadaceae</taxon>
        <taxon>Paraglaciecola</taxon>
    </lineage>
</organism>
<dbReference type="InterPro" id="IPR027417">
    <property type="entry name" value="P-loop_NTPase"/>
</dbReference>
<dbReference type="PROSITE" id="PS50893">
    <property type="entry name" value="ABC_TRANSPORTER_2"/>
    <property type="match status" value="1"/>
</dbReference>
<dbReference type="SUPFAM" id="SSF52540">
    <property type="entry name" value="P-loop containing nucleoside triphosphate hydrolases"/>
    <property type="match status" value="1"/>
</dbReference>
<proteinExistence type="predicted"/>
<dbReference type="PANTHER" id="PTHR42794:SF2">
    <property type="entry name" value="ABC TRANSPORTER ATP-BINDING PROTEIN"/>
    <property type="match status" value="1"/>
</dbReference>
<protein>
    <submittedName>
        <fullName evidence="5">ABC transporter ATP-binding protein</fullName>
    </submittedName>
</protein>
<dbReference type="Gene3D" id="3.40.50.300">
    <property type="entry name" value="P-loop containing nucleotide triphosphate hydrolases"/>
    <property type="match status" value="1"/>
</dbReference>
<comment type="caution">
    <text evidence="5">The sequence shown here is derived from an EMBL/GenBank/DDBJ whole genome shotgun (WGS) entry which is preliminary data.</text>
</comment>
<feature type="region of interest" description="Disordered" evidence="3">
    <location>
        <begin position="260"/>
        <end position="299"/>
    </location>
</feature>
<keyword evidence="2 5" id="KW-0067">ATP-binding</keyword>
<dbReference type="RefSeq" id="WP_342881834.1">
    <property type="nucleotide sequence ID" value="NZ_JBBMQS010000006.1"/>
</dbReference>
<dbReference type="PANTHER" id="PTHR42794">
    <property type="entry name" value="HEMIN IMPORT ATP-BINDING PROTEIN HMUV"/>
    <property type="match status" value="1"/>
</dbReference>
<dbReference type="Pfam" id="PF00005">
    <property type="entry name" value="ABC_tran"/>
    <property type="match status" value="1"/>
</dbReference>
<dbReference type="InterPro" id="IPR003439">
    <property type="entry name" value="ABC_transporter-like_ATP-bd"/>
</dbReference>
<keyword evidence="6" id="KW-1185">Reference proteome</keyword>
<evidence type="ECO:0000256" key="2">
    <source>
        <dbReference type="ARBA" id="ARBA00022840"/>
    </source>
</evidence>
<evidence type="ECO:0000313" key="6">
    <source>
        <dbReference type="Proteomes" id="UP001461163"/>
    </source>
</evidence>
<feature type="compositionally biased region" description="Polar residues" evidence="3">
    <location>
        <begin position="271"/>
        <end position="283"/>
    </location>
</feature>
<evidence type="ECO:0000256" key="3">
    <source>
        <dbReference type="SAM" id="MobiDB-lite"/>
    </source>
</evidence>
<evidence type="ECO:0000256" key="1">
    <source>
        <dbReference type="ARBA" id="ARBA00022741"/>
    </source>
</evidence>
<accession>A0ABU9SW73</accession>